<feature type="transmembrane region" description="Helical" evidence="2">
    <location>
        <begin position="66"/>
        <end position="95"/>
    </location>
</feature>
<keyword evidence="2" id="KW-0472">Membrane</keyword>
<proteinExistence type="predicted"/>
<evidence type="ECO:0000256" key="2">
    <source>
        <dbReference type="SAM" id="Phobius"/>
    </source>
</evidence>
<gene>
    <name evidence="4" type="ORF">APR03_000237</name>
</gene>
<feature type="domain" description="Sodium symporter small subunit" evidence="3">
    <location>
        <begin position="31"/>
        <end position="106"/>
    </location>
</feature>
<accession>A0A9X2G445</accession>
<feature type="region of interest" description="Disordered" evidence="1">
    <location>
        <begin position="1"/>
        <end position="28"/>
    </location>
</feature>
<sequence length="116" mass="12748">MADTHESPSGGAPPPDAGTPGPDGPGNGWRTEYWKKNLRLMVVLLVVWFAVSFGAGILFVEQLNQVVIAGFPLGFWFAQQGSIYTFIVLILVYALRMDRLDDEYGVSERNDDGSRA</sequence>
<protein>
    <submittedName>
        <fullName evidence="4">Solute:sodium symporter small subunit</fullName>
    </submittedName>
</protein>
<keyword evidence="5" id="KW-1185">Reference proteome</keyword>
<dbReference type="NCBIfam" id="TIGR03647">
    <property type="entry name" value="Na_symport_sm"/>
    <property type="match status" value="1"/>
</dbReference>
<comment type="caution">
    <text evidence="4">The sequence shown here is derived from an EMBL/GenBank/DDBJ whole genome shotgun (WGS) entry which is preliminary data.</text>
</comment>
<feature type="transmembrane region" description="Helical" evidence="2">
    <location>
        <begin position="40"/>
        <end position="60"/>
    </location>
</feature>
<dbReference type="AlphaFoldDB" id="A0A9X2G445"/>
<keyword evidence="2" id="KW-0812">Transmembrane</keyword>
<dbReference type="EMBL" id="JAMTCS010000001">
    <property type="protein sequence ID" value="MCP2262914.1"/>
    <property type="molecule type" value="Genomic_DNA"/>
</dbReference>
<evidence type="ECO:0000313" key="4">
    <source>
        <dbReference type="EMBL" id="MCP2262914.1"/>
    </source>
</evidence>
<name>A0A9X2G445_9MICO</name>
<dbReference type="Pfam" id="PF13937">
    <property type="entry name" value="DUF4212"/>
    <property type="match status" value="1"/>
</dbReference>
<dbReference type="Proteomes" id="UP001139493">
    <property type="component" value="Unassembled WGS sequence"/>
</dbReference>
<dbReference type="InterPro" id="IPR019886">
    <property type="entry name" value="Na_symporter_ssu"/>
</dbReference>
<reference evidence="4" key="1">
    <citation type="submission" date="2022-06" db="EMBL/GenBank/DDBJ databases">
        <title>Genomic Encyclopedia of Archaeal and Bacterial Type Strains, Phase II (KMG-II): from individual species to whole genera.</title>
        <authorList>
            <person name="Goeker M."/>
        </authorList>
    </citation>
    <scope>NUCLEOTIDE SEQUENCE</scope>
    <source>
        <strain evidence="4">DSM 26652</strain>
    </source>
</reference>
<evidence type="ECO:0000259" key="3">
    <source>
        <dbReference type="Pfam" id="PF13937"/>
    </source>
</evidence>
<evidence type="ECO:0000313" key="5">
    <source>
        <dbReference type="Proteomes" id="UP001139493"/>
    </source>
</evidence>
<dbReference type="RefSeq" id="WP_253831958.1">
    <property type="nucleotide sequence ID" value="NZ_JAMTCS010000001.1"/>
</dbReference>
<organism evidence="4 5">
    <name type="scientific">Promicromonospora thailandica</name>
    <dbReference type="NCBI Taxonomy" id="765201"/>
    <lineage>
        <taxon>Bacteria</taxon>
        <taxon>Bacillati</taxon>
        <taxon>Actinomycetota</taxon>
        <taxon>Actinomycetes</taxon>
        <taxon>Micrococcales</taxon>
        <taxon>Promicromonosporaceae</taxon>
        <taxon>Promicromonospora</taxon>
    </lineage>
</organism>
<evidence type="ECO:0000256" key="1">
    <source>
        <dbReference type="SAM" id="MobiDB-lite"/>
    </source>
</evidence>
<keyword evidence="2" id="KW-1133">Transmembrane helix</keyword>